<reference evidence="2 3" key="1">
    <citation type="journal article" date="2015" name="Genome Announc.">
        <title>Expanding the biotechnology potential of lactobacilli through comparative genomics of 213 strains and associated genera.</title>
        <authorList>
            <person name="Sun Z."/>
            <person name="Harris H.M."/>
            <person name="McCann A."/>
            <person name="Guo C."/>
            <person name="Argimon S."/>
            <person name="Zhang W."/>
            <person name="Yang X."/>
            <person name="Jeffery I.B."/>
            <person name="Cooney J.C."/>
            <person name="Kagawa T.F."/>
            <person name="Liu W."/>
            <person name="Song Y."/>
            <person name="Salvetti E."/>
            <person name="Wrobel A."/>
            <person name="Rasinkangas P."/>
            <person name="Parkhill J."/>
            <person name="Rea M.C."/>
            <person name="O'Sullivan O."/>
            <person name="Ritari J."/>
            <person name="Douillard F.P."/>
            <person name="Paul Ross R."/>
            <person name="Yang R."/>
            <person name="Briner A.E."/>
            <person name="Felis G.E."/>
            <person name="de Vos W.M."/>
            <person name="Barrangou R."/>
            <person name="Klaenhammer T.R."/>
            <person name="Caufield P.W."/>
            <person name="Cui Y."/>
            <person name="Zhang H."/>
            <person name="O'Toole P.W."/>
        </authorList>
    </citation>
    <scope>NUCLEOTIDE SEQUENCE [LARGE SCALE GENOMIC DNA]</scope>
    <source>
        <strain evidence="2 3">DSM 15836</strain>
    </source>
</reference>
<feature type="transmembrane region" description="Helical" evidence="1">
    <location>
        <begin position="146"/>
        <end position="164"/>
    </location>
</feature>
<evidence type="ECO:0008006" key="4">
    <source>
        <dbReference type="Google" id="ProtNLM"/>
    </source>
</evidence>
<feature type="transmembrane region" description="Helical" evidence="1">
    <location>
        <begin position="107"/>
        <end position="126"/>
    </location>
</feature>
<feature type="transmembrane region" description="Helical" evidence="1">
    <location>
        <begin position="83"/>
        <end position="100"/>
    </location>
</feature>
<organism evidence="2 3">
    <name type="scientific">Ligilactobacillus acidipiscis DSM 15836</name>
    <dbReference type="NCBI Taxonomy" id="1423716"/>
    <lineage>
        <taxon>Bacteria</taxon>
        <taxon>Bacillati</taxon>
        <taxon>Bacillota</taxon>
        <taxon>Bacilli</taxon>
        <taxon>Lactobacillales</taxon>
        <taxon>Lactobacillaceae</taxon>
        <taxon>Ligilactobacillus</taxon>
    </lineage>
</organism>
<feature type="transmembrane region" description="Helical" evidence="1">
    <location>
        <begin position="345"/>
        <end position="364"/>
    </location>
</feature>
<sequence>MNNGLQRNSNYYYVVVVVLASLSVLNTYSNSHGLYFGKITLIIGVLFFLLAIINLFLKGINSKDIIFLGVILSVWTITKFNKFFSVPILVALAFINYTPWQVIKGYYLANMICLVITSILSLLGLSPIINVVDGVISFGFANENTLGLFTLLISLFYTLEIFVLKRETRYFYWKIIFIVFFVLLNNFVTGDRTVILVFLVFIFFIGIFKLKNKFLIFILKFFGTACPIFLTYISYLFSKNYDSSNFYYSLNNLLSNRMYMWNWYYHKIPISWYPSYLKIDQFDFWGTIDGSYAYLIFQSGLVTTLIVCLLLVYCNILLLKNNKNYIFCLLIALEIGAFSEDILQFPAIVLVMTFAVLTLYPKWIKDSKNEKIF</sequence>
<feature type="transmembrane region" description="Helical" evidence="1">
    <location>
        <begin position="217"/>
        <end position="237"/>
    </location>
</feature>
<dbReference type="RefSeq" id="WP_056971882.1">
    <property type="nucleotide sequence ID" value="NZ_AZFI01000061.1"/>
</dbReference>
<keyword evidence="1" id="KW-1133">Transmembrane helix</keyword>
<dbReference type="Proteomes" id="UP000051217">
    <property type="component" value="Unassembled WGS sequence"/>
</dbReference>
<protein>
    <recommendedName>
        <fullName evidence="4">Polysaccharide polymerase</fullName>
    </recommendedName>
</protein>
<feature type="transmembrane region" description="Helical" evidence="1">
    <location>
        <begin position="12"/>
        <end position="29"/>
    </location>
</feature>
<feature type="transmembrane region" description="Helical" evidence="1">
    <location>
        <begin position="171"/>
        <end position="188"/>
    </location>
</feature>
<name>A0ABR5PKB3_9LACO</name>
<keyword evidence="1" id="KW-0812">Transmembrane</keyword>
<proteinExistence type="predicted"/>
<feature type="transmembrane region" description="Helical" evidence="1">
    <location>
        <begin position="292"/>
        <end position="312"/>
    </location>
</feature>
<keyword evidence="1" id="KW-0472">Membrane</keyword>
<accession>A0ABR5PKB3</accession>
<evidence type="ECO:0000313" key="2">
    <source>
        <dbReference type="EMBL" id="KRM27827.1"/>
    </source>
</evidence>
<evidence type="ECO:0000256" key="1">
    <source>
        <dbReference type="SAM" id="Phobius"/>
    </source>
</evidence>
<dbReference type="EMBL" id="AZFI01000061">
    <property type="protein sequence ID" value="KRM27827.1"/>
    <property type="molecule type" value="Genomic_DNA"/>
</dbReference>
<feature type="transmembrane region" description="Helical" evidence="1">
    <location>
        <begin position="194"/>
        <end position="210"/>
    </location>
</feature>
<comment type="caution">
    <text evidence="2">The sequence shown here is derived from an EMBL/GenBank/DDBJ whole genome shotgun (WGS) entry which is preliminary data.</text>
</comment>
<feature type="transmembrane region" description="Helical" evidence="1">
    <location>
        <begin position="35"/>
        <end position="53"/>
    </location>
</feature>
<gene>
    <name evidence="2" type="ORF">FC65_GL001874</name>
</gene>
<keyword evidence="3" id="KW-1185">Reference proteome</keyword>
<evidence type="ECO:0000313" key="3">
    <source>
        <dbReference type="Proteomes" id="UP000051217"/>
    </source>
</evidence>
<feature type="transmembrane region" description="Helical" evidence="1">
    <location>
        <begin position="324"/>
        <end position="339"/>
    </location>
</feature>